<proteinExistence type="predicted"/>
<dbReference type="Proteomes" id="UP000800038">
    <property type="component" value="Unassembled WGS sequence"/>
</dbReference>
<gene>
    <name evidence="1" type="ORF">EJ02DRAFT_143716</name>
    <name evidence="2" type="ORF">EJ02DRAFT_75703</name>
</gene>
<keyword evidence="3" id="KW-1185">Reference proteome</keyword>
<evidence type="ECO:0000313" key="2">
    <source>
        <dbReference type="EMBL" id="KAF1936752.1"/>
    </source>
</evidence>
<organism evidence="2 3">
    <name type="scientific">Clathrospora elynae</name>
    <dbReference type="NCBI Taxonomy" id="706981"/>
    <lineage>
        <taxon>Eukaryota</taxon>
        <taxon>Fungi</taxon>
        <taxon>Dikarya</taxon>
        <taxon>Ascomycota</taxon>
        <taxon>Pezizomycotina</taxon>
        <taxon>Dothideomycetes</taxon>
        <taxon>Pleosporomycetidae</taxon>
        <taxon>Pleosporales</taxon>
        <taxon>Diademaceae</taxon>
        <taxon>Clathrospora</taxon>
    </lineage>
</organism>
<evidence type="ECO:0000313" key="3">
    <source>
        <dbReference type="Proteomes" id="UP000800038"/>
    </source>
</evidence>
<evidence type="ECO:0000313" key="1">
    <source>
        <dbReference type="EMBL" id="KAF1935193.1"/>
    </source>
</evidence>
<dbReference type="EMBL" id="ML976172">
    <property type="protein sequence ID" value="KAF1936752.1"/>
    <property type="molecule type" value="Genomic_DNA"/>
</dbReference>
<accession>A0A6A5S9P8</accession>
<reference evidence="2" key="1">
    <citation type="journal article" date="2020" name="Stud. Mycol.">
        <title>101 Dothideomycetes genomes: a test case for predicting lifestyles and emergence of pathogens.</title>
        <authorList>
            <person name="Haridas S."/>
            <person name="Albert R."/>
            <person name="Binder M."/>
            <person name="Bloem J."/>
            <person name="Labutti K."/>
            <person name="Salamov A."/>
            <person name="Andreopoulos B."/>
            <person name="Baker S."/>
            <person name="Barry K."/>
            <person name="Bills G."/>
            <person name="Bluhm B."/>
            <person name="Cannon C."/>
            <person name="Castanera R."/>
            <person name="Culley D."/>
            <person name="Daum C."/>
            <person name="Ezra D."/>
            <person name="Gonzalez J."/>
            <person name="Henrissat B."/>
            <person name="Kuo A."/>
            <person name="Liang C."/>
            <person name="Lipzen A."/>
            <person name="Lutzoni F."/>
            <person name="Magnuson J."/>
            <person name="Mondo S."/>
            <person name="Nolan M."/>
            <person name="Ohm R."/>
            <person name="Pangilinan J."/>
            <person name="Park H.-J."/>
            <person name="Ramirez L."/>
            <person name="Alfaro M."/>
            <person name="Sun H."/>
            <person name="Tritt A."/>
            <person name="Yoshinaga Y."/>
            <person name="Zwiers L.-H."/>
            <person name="Turgeon B."/>
            <person name="Goodwin S."/>
            <person name="Spatafora J."/>
            <person name="Crous P."/>
            <person name="Grigoriev I."/>
        </authorList>
    </citation>
    <scope>NUCLEOTIDE SEQUENCE</scope>
    <source>
        <strain evidence="2">CBS 161.51</strain>
    </source>
</reference>
<protein>
    <submittedName>
        <fullName evidence="2">Uncharacterized protein</fullName>
    </submittedName>
</protein>
<name>A0A6A5S9P8_9PLEO</name>
<dbReference type="EMBL" id="ML976301">
    <property type="protein sequence ID" value="KAF1935193.1"/>
    <property type="molecule type" value="Genomic_DNA"/>
</dbReference>
<sequence>MPACRDVISRDRRVMSRFSARKVVRTARCRLLHFNHLLRVVFCFRSRVVGCDVYIQDRPPSEFENCILEPCDERPVLLSWTSAVLRRGMLCGWNRQAGELRVEEEYWKTVVRTVEPFGCLFENQGHDRGRGQFATSE</sequence>
<dbReference type="AlphaFoldDB" id="A0A6A5S9P8"/>